<name>A0A0C2BQY9_9BURK</name>
<dbReference type="RefSeq" id="WP_040039364.1">
    <property type="nucleotide sequence ID" value="NZ_JWJG01000028.1"/>
</dbReference>
<keyword evidence="2" id="KW-1003">Cell membrane</keyword>
<evidence type="ECO:0000256" key="1">
    <source>
        <dbReference type="ARBA" id="ARBA00004651"/>
    </source>
</evidence>
<dbReference type="GO" id="GO:0005886">
    <property type="term" value="C:plasma membrane"/>
    <property type="evidence" value="ECO:0007669"/>
    <property type="project" value="UniProtKB-SubCell"/>
</dbReference>
<dbReference type="CDD" id="cd06581">
    <property type="entry name" value="TM_PBP1_LivM_like"/>
    <property type="match status" value="1"/>
</dbReference>
<feature type="transmembrane region" description="Helical" evidence="7">
    <location>
        <begin position="120"/>
        <end position="141"/>
    </location>
</feature>
<reference evidence="8 9" key="1">
    <citation type="submission" date="2014-12" db="EMBL/GenBank/DDBJ databases">
        <title>Denitrispirillum autotrophicum gen. nov., sp. nov., Denitrifying, Facultatively Autotrophic Bacteria Isolated from Rice Paddy Soil.</title>
        <authorList>
            <person name="Ishii S."/>
            <person name="Ashida N."/>
            <person name="Ohno H."/>
            <person name="Otsuka S."/>
            <person name="Yokota A."/>
            <person name="Senoo K."/>
        </authorList>
    </citation>
    <scope>NUCLEOTIDE SEQUENCE [LARGE SCALE GENOMIC DNA]</scope>
    <source>
        <strain evidence="8 9">TSA66</strain>
    </source>
</reference>
<feature type="transmembrane region" description="Helical" evidence="7">
    <location>
        <begin position="270"/>
        <end position="293"/>
    </location>
</feature>
<evidence type="ECO:0000256" key="7">
    <source>
        <dbReference type="SAM" id="Phobius"/>
    </source>
</evidence>
<dbReference type="Pfam" id="PF02653">
    <property type="entry name" value="BPD_transp_2"/>
    <property type="match status" value="1"/>
</dbReference>
<dbReference type="PANTHER" id="PTHR30482:SF10">
    <property type="entry name" value="HIGH-AFFINITY BRANCHED-CHAIN AMINO ACID TRANSPORT PROTEIN BRAE"/>
    <property type="match status" value="1"/>
</dbReference>
<evidence type="ECO:0000256" key="4">
    <source>
        <dbReference type="ARBA" id="ARBA00022989"/>
    </source>
</evidence>
<evidence type="ECO:0000313" key="9">
    <source>
        <dbReference type="Proteomes" id="UP000031572"/>
    </source>
</evidence>
<proteinExistence type="predicted"/>
<accession>A0A0C2BQY9</accession>
<evidence type="ECO:0000313" key="8">
    <source>
        <dbReference type="EMBL" id="KIF80461.1"/>
    </source>
</evidence>
<organism evidence="8 9">
    <name type="scientific">Noviherbaspirillum autotrophicum</name>
    <dbReference type="NCBI Taxonomy" id="709839"/>
    <lineage>
        <taxon>Bacteria</taxon>
        <taxon>Pseudomonadati</taxon>
        <taxon>Pseudomonadota</taxon>
        <taxon>Betaproteobacteria</taxon>
        <taxon>Burkholderiales</taxon>
        <taxon>Oxalobacteraceae</taxon>
        <taxon>Noviherbaspirillum</taxon>
    </lineage>
</organism>
<sequence length="406" mass="43437">MSTLFDTKHNPRKAYTSLAILAVLLVAFPFIASNFGNSWVRIMDLALLYIMLALGLNIVVGFAGLLDLGYIAFYAVGAYMTGLLASPQFATVLESFVNTYPAVGEALVAMLGQDVLQNGIHLSVWFIVPLGAALAALFGALLGAPTLKLRGDYLAIVTLGFGEIIRIFMNNLNAPVNITNGPQGINLIDPIRIFGVSLAGEPGSGAMVKFGPFGMPSVNAYYFLFLLLCCAIIFITIRLQHSRLGRAWVAIREDEIAAKAMGINTRNIKLLAFGMGASFGGISGAMFASFQGFVSPESFSLMESIAVLAMVVLGGIGHIPGVVLGGAILAALPEVLRHVVEPLQRQLFGTVLIEAEVLRQLLYGLAMVVIMLYRPAGLWPSPKHEDRIDANSTKRHDDKEPAALAA</sequence>
<feature type="transmembrane region" description="Helical" evidence="7">
    <location>
        <begin position="14"/>
        <end position="35"/>
    </location>
</feature>
<evidence type="ECO:0000256" key="2">
    <source>
        <dbReference type="ARBA" id="ARBA00022475"/>
    </source>
</evidence>
<keyword evidence="3 7" id="KW-0812">Transmembrane</keyword>
<gene>
    <name evidence="8" type="ORF">TSA66_05935</name>
</gene>
<evidence type="ECO:0000256" key="6">
    <source>
        <dbReference type="SAM" id="MobiDB-lite"/>
    </source>
</evidence>
<dbReference type="Proteomes" id="UP000031572">
    <property type="component" value="Unassembled WGS sequence"/>
</dbReference>
<keyword evidence="5 7" id="KW-0472">Membrane</keyword>
<dbReference type="GO" id="GO:0015658">
    <property type="term" value="F:branched-chain amino acid transmembrane transporter activity"/>
    <property type="evidence" value="ECO:0007669"/>
    <property type="project" value="InterPro"/>
</dbReference>
<dbReference type="InterPro" id="IPR043428">
    <property type="entry name" value="LivM-like"/>
</dbReference>
<keyword evidence="8" id="KW-0067">ATP-binding</keyword>
<keyword evidence="4 7" id="KW-1133">Transmembrane helix</keyword>
<comment type="subcellular location">
    <subcellularLocation>
        <location evidence="1">Cell membrane</location>
        <topology evidence="1">Multi-pass membrane protein</topology>
    </subcellularLocation>
</comment>
<feature type="transmembrane region" description="Helical" evidence="7">
    <location>
        <begin position="220"/>
        <end position="237"/>
    </location>
</feature>
<dbReference type="InterPro" id="IPR001851">
    <property type="entry name" value="ABC_transp_permease"/>
</dbReference>
<dbReference type="OrthoDB" id="9814461at2"/>
<feature type="transmembrane region" description="Helical" evidence="7">
    <location>
        <begin position="305"/>
        <end position="336"/>
    </location>
</feature>
<dbReference type="PANTHER" id="PTHR30482">
    <property type="entry name" value="HIGH-AFFINITY BRANCHED-CHAIN AMINO ACID TRANSPORT SYSTEM PERMEASE"/>
    <property type="match status" value="1"/>
</dbReference>
<keyword evidence="8" id="KW-0547">Nucleotide-binding</keyword>
<dbReference type="GO" id="GO:0005524">
    <property type="term" value="F:ATP binding"/>
    <property type="evidence" value="ECO:0007669"/>
    <property type="project" value="UniProtKB-KW"/>
</dbReference>
<dbReference type="EMBL" id="JWJG01000028">
    <property type="protein sequence ID" value="KIF80461.1"/>
    <property type="molecule type" value="Genomic_DNA"/>
</dbReference>
<feature type="region of interest" description="Disordered" evidence="6">
    <location>
        <begin position="384"/>
        <end position="406"/>
    </location>
</feature>
<dbReference type="AlphaFoldDB" id="A0A0C2BQY9"/>
<comment type="caution">
    <text evidence="8">The sequence shown here is derived from an EMBL/GenBank/DDBJ whole genome shotgun (WGS) entry which is preliminary data.</text>
</comment>
<evidence type="ECO:0000256" key="5">
    <source>
        <dbReference type="ARBA" id="ARBA00023136"/>
    </source>
</evidence>
<keyword evidence="9" id="KW-1185">Reference proteome</keyword>
<dbReference type="STRING" id="709839.TSA66_05935"/>
<evidence type="ECO:0000256" key="3">
    <source>
        <dbReference type="ARBA" id="ARBA00022692"/>
    </source>
</evidence>
<feature type="transmembrane region" description="Helical" evidence="7">
    <location>
        <begin position="47"/>
        <end position="76"/>
    </location>
</feature>
<protein>
    <submittedName>
        <fullName evidence="8">ABC transporter ATP-binding protein</fullName>
    </submittedName>
</protein>